<dbReference type="AlphaFoldDB" id="A0A1U7JGJ3"/>
<comment type="caution">
    <text evidence="1">The sequence shown here is derived from an EMBL/GenBank/DDBJ whole genome shotgun (WGS) entry which is preliminary data.</text>
</comment>
<proteinExistence type="predicted"/>
<dbReference type="EMBL" id="LVVZ01000017">
    <property type="protein sequence ID" value="OKL43863.1"/>
    <property type="molecule type" value="Genomic_DNA"/>
</dbReference>
<reference evidence="1 2" key="1">
    <citation type="submission" date="2016-03" db="EMBL/GenBank/DDBJ databases">
        <title>Genome sequence of Nesiotobacter sp. nov., a moderately halophilic alphaproteobacterium isolated from the Yellow Sea, China.</title>
        <authorList>
            <person name="Zhang G."/>
            <person name="Zhang R."/>
        </authorList>
    </citation>
    <scope>NUCLEOTIDE SEQUENCE [LARGE SCALE GENOMIC DNA]</scope>
    <source>
        <strain evidence="1 2">WB1-6</strain>
    </source>
</reference>
<sequence length="109" mass="12319">MVLESFMFQTVDLKGKTTQVLPAVQGCVCRYSGFNYRYIHVVRSAPPQNGLVELWSTIRILTFDPSAKKVAFCETIQLSNSRYDKFILILFPPDGASYHDPRNISAENG</sequence>
<name>A0A1U7JGJ3_9HYPH</name>
<gene>
    <name evidence="1" type="ORF">A3843_11365</name>
</gene>
<protein>
    <submittedName>
        <fullName evidence="1">Uncharacterized protein</fullName>
    </submittedName>
</protein>
<keyword evidence="2" id="KW-1185">Reference proteome</keyword>
<dbReference type="Proteomes" id="UP000185783">
    <property type="component" value="Unassembled WGS sequence"/>
</dbReference>
<accession>A0A1U7JGJ3</accession>
<dbReference type="STRING" id="197461.A3843_11365"/>
<organism evidence="1 2">
    <name type="scientific">Pseudovibrio exalbescens</name>
    <dbReference type="NCBI Taxonomy" id="197461"/>
    <lineage>
        <taxon>Bacteria</taxon>
        <taxon>Pseudomonadati</taxon>
        <taxon>Pseudomonadota</taxon>
        <taxon>Alphaproteobacteria</taxon>
        <taxon>Hyphomicrobiales</taxon>
        <taxon>Stappiaceae</taxon>
        <taxon>Pseudovibrio</taxon>
    </lineage>
</organism>
<evidence type="ECO:0000313" key="1">
    <source>
        <dbReference type="EMBL" id="OKL43863.1"/>
    </source>
</evidence>
<evidence type="ECO:0000313" key="2">
    <source>
        <dbReference type="Proteomes" id="UP000185783"/>
    </source>
</evidence>